<gene>
    <name evidence="7" type="ORF">PO878_14075</name>
</gene>
<dbReference type="Proteomes" id="UP001216390">
    <property type="component" value="Chromosome"/>
</dbReference>
<dbReference type="InterPro" id="IPR051446">
    <property type="entry name" value="HTH_trans_reg/aminotransferase"/>
</dbReference>
<evidence type="ECO:0000256" key="5">
    <source>
        <dbReference type="ARBA" id="ARBA00023163"/>
    </source>
</evidence>
<dbReference type="GO" id="GO:0003700">
    <property type="term" value="F:DNA-binding transcription factor activity"/>
    <property type="evidence" value="ECO:0007669"/>
    <property type="project" value="InterPro"/>
</dbReference>
<keyword evidence="7" id="KW-0032">Aminotransferase</keyword>
<dbReference type="Gene3D" id="3.90.1150.10">
    <property type="entry name" value="Aspartate Aminotransferase, domain 1"/>
    <property type="match status" value="1"/>
</dbReference>
<dbReference type="Gene3D" id="3.40.640.10">
    <property type="entry name" value="Type I PLP-dependent aspartate aminotransferase-like (Major domain)"/>
    <property type="match status" value="1"/>
</dbReference>
<evidence type="ECO:0000256" key="2">
    <source>
        <dbReference type="ARBA" id="ARBA00022898"/>
    </source>
</evidence>
<protein>
    <submittedName>
        <fullName evidence="7">PLP-dependent aminotransferase family protein</fullName>
    </submittedName>
</protein>
<dbReference type="InterPro" id="IPR004839">
    <property type="entry name" value="Aminotransferase_I/II_large"/>
</dbReference>
<evidence type="ECO:0000256" key="1">
    <source>
        <dbReference type="ARBA" id="ARBA00005384"/>
    </source>
</evidence>
<sequence>MAQQTNRRAKGPTASALASALGGWADAPHGTLAQQLAQGLRGAIDAGLLVDGDVLPAERAVATALSVSRSTVTAALDQLRADGVLVSRQGSGTVVRGRAGPSVAGTRIAEHFGTVPGIDLAAGNPPDASHLPPVTVDVAALLARGGGPGVEPLGLPALRTALADRHTAHGRVTDPTQVHVTAGGHQAVALAVGAVARGGAAIAVEETSYPGIFDIVDSLGARPVAVRADAAGLLPEDLERVLAEEAPAVLYVQTGPHNPTGRVPSPGRLRTLAGILDAHDTVVVEDCALAELAFAGRVRPELTDLCRRAVVVSVGSFSKVAWGGLRIGWLRAPAPFVERTMYLRLANDIGPSVPSQLMALELLPHMDDLAATRRATLSATVARAREQLALELPEWRVSDPQGGSVLWARLPVPDTAAYVVLAGRHGVHVAPGSIATPTRVPNAHVRICVDRPWPTVEEGIRRLGLAWRELDAGPVAVLG</sequence>
<name>A0AAE9Y753_9ACTN</name>
<reference evidence="7" key="1">
    <citation type="submission" date="2023-01" db="EMBL/GenBank/DDBJ databases">
        <title>The diversity of Class Acidimicrobiia in South China Sea sediment environments and the proposal of Iamia marina sp. nov., a novel species of the genus Iamia.</title>
        <authorList>
            <person name="He Y."/>
            <person name="Tian X."/>
        </authorList>
    </citation>
    <scope>NUCLEOTIDE SEQUENCE</scope>
    <source>
        <strain evidence="7">DSM 19957</strain>
    </source>
</reference>
<dbReference type="PANTHER" id="PTHR46577">
    <property type="entry name" value="HTH-TYPE TRANSCRIPTIONAL REGULATORY PROTEIN GABR"/>
    <property type="match status" value="1"/>
</dbReference>
<organism evidence="7 8">
    <name type="scientific">Iamia majanohamensis</name>
    <dbReference type="NCBI Taxonomy" id="467976"/>
    <lineage>
        <taxon>Bacteria</taxon>
        <taxon>Bacillati</taxon>
        <taxon>Actinomycetota</taxon>
        <taxon>Acidimicrobiia</taxon>
        <taxon>Acidimicrobiales</taxon>
        <taxon>Iamiaceae</taxon>
        <taxon>Iamia</taxon>
    </lineage>
</organism>
<dbReference type="SUPFAM" id="SSF53383">
    <property type="entry name" value="PLP-dependent transferases"/>
    <property type="match status" value="1"/>
</dbReference>
<dbReference type="KEGG" id="ima:PO878_14075"/>
<dbReference type="SUPFAM" id="SSF46785">
    <property type="entry name" value="Winged helix' DNA-binding domain"/>
    <property type="match status" value="1"/>
</dbReference>
<dbReference type="PRINTS" id="PR00035">
    <property type="entry name" value="HTHGNTR"/>
</dbReference>
<dbReference type="Pfam" id="PF00392">
    <property type="entry name" value="GntR"/>
    <property type="match status" value="1"/>
</dbReference>
<dbReference type="PROSITE" id="PS50949">
    <property type="entry name" value="HTH_GNTR"/>
    <property type="match status" value="1"/>
</dbReference>
<feature type="domain" description="HTH gntR-type" evidence="6">
    <location>
        <begin position="30"/>
        <end position="98"/>
    </location>
</feature>
<dbReference type="GO" id="GO:0030170">
    <property type="term" value="F:pyridoxal phosphate binding"/>
    <property type="evidence" value="ECO:0007669"/>
    <property type="project" value="InterPro"/>
</dbReference>
<dbReference type="CDD" id="cd00609">
    <property type="entry name" value="AAT_like"/>
    <property type="match status" value="1"/>
</dbReference>
<dbReference type="InterPro" id="IPR000524">
    <property type="entry name" value="Tscrpt_reg_HTH_GntR"/>
</dbReference>
<dbReference type="PANTHER" id="PTHR46577:SF1">
    <property type="entry name" value="HTH-TYPE TRANSCRIPTIONAL REGULATORY PROTEIN GABR"/>
    <property type="match status" value="1"/>
</dbReference>
<evidence type="ECO:0000256" key="3">
    <source>
        <dbReference type="ARBA" id="ARBA00023015"/>
    </source>
</evidence>
<dbReference type="InterPro" id="IPR036388">
    <property type="entry name" value="WH-like_DNA-bd_sf"/>
</dbReference>
<dbReference type="EMBL" id="CP116942">
    <property type="protein sequence ID" value="WCO65628.1"/>
    <property type="molecule type" value="Genomic_DNA"/>
</dbReference>
<keyword evidence="8" id="KW-1185">Reference proteome</keyword>
<dbReference type="InterPro" id="IPR015424">
    <property type="entry name" value="PyrdxlP-dep_Trfase"/>
</dbReference>
<evidence type="ECO:0000313" key="8">
    <source>
        <dbReference type="Proteomes" id="UP001216390"/>
    </source>
</evidence>
<dbReference type="GO" id="GO:0008483">
    <property type="term" value="F:transaminase activity"/>
    <property type="evidence" value="ECO:0007669"/>
    <property type="project" value="UniProtKB-KW"/>
</dbReference>
<keyword evidence="4" id="KW-0238">DNA-binding</keyword>
<dbReference type="GO" id="GO:0003677">
    <property type="term" value="F:DNA binding"/>
    <property type="evidence" value="ECO:0007669"/>
    <property type="project" value="UniProtKB-KW"/>
</dbReference>
<dbReference type="Gene3D" id="1.10.10.10">
    <property type="entry name" value="Winged helix-like DNA-binding domain superfamily/Winged helix DNA-binding domain"/>
    <property type="match status" value="1"/>
</dbReference>
<dbReference type="Pfam" id="PF00155">
    <property type="entry name" value="Aminotran_1_2"/>
    <property type="match status" value="1"/>
</dbReference>
<dbReference type="InterPro" id="IPR015421">
    <property type="entry name" value="PyrdxlP-dep_Trfase_major"/>
</dbReference>
<dbReference type="RefSeq" id="WP_272735155.1">
    <property type="nucleotide sequence ID" value="NZ_CP116942.1"/>
</dbReference>
<evidence type="ECO:0000259" key="6">
    <source>
        <dbReference type="PROSITE" id="PS50949"/>
    </source>
</evidence>
<dbReference type="CDD" id="cd07377">
    <property type="entry name" value="WHTH_GntR"/>
    <property type="match status" value="1"/>
</dbReference>
<dbReference type="InterPro" id="IPR036390">
    <property type="entry name" value="WH_DNA-bd_sf"/>
</dbReference>
<keyword evidence="7" id="KW-0808">Transferase</keyword>
<dbReference type="SMART" id="SM00345">
    <property type="entry name" value="HTH_GNTR"/>
    <property type="match status" value="1"/>
</dbReference>
<evidence type="ECO:0000256" key="4">
    <source>
        <dbReference type="ARBA" id="ARBA00023125"/>
    </source>
</evidence>
<accession>A0AAE9Y753</accession>
<dbReference type="AlphaFoldDB" id="A0AAE9Y753"/>
<dbReference type="InterPro" id="IPR015422">
    <property type="entry name" value="PyrdxlP-dep_Trfase_small"/>
</dbReference>
<comment type="similarity">
    <text evidence="1">In the C-terminal section; belongs to the class-I pyridoxal-phosphate-dependent aminotransferase family.</text>
</comment>
<keyword evidence="5" id="KW-0804">Transcription</keyword>
<proteinExistence type="inferred from homology"/>
<keyword evidence="3" id="KW-0805">Transcription regulation</keyword>
<evidence type="ECO:0000313" key="7">
    <source>
        <dbReference type="EMBL" id="WCO65628.1"/>
    </source>
</evidence>
<keyword evidence="2" id="KW-0663">Pyridoxal phosphate</keyword>